<feature type="binding site" evidence="6">
    <location>
        <position position="30"/>
    </location>
    <ligand>
        <name>L-glutamate</name>
        <dbReference type="ChEBI" id="CHEBI:29985"/>
    </ligand>
</feature>
<feature type="binding site" evidence="6">
    <location>
        <begin position="373"/>
        <end position="374"/>
    </location>
    <ligand>
        <name>L-glutamate</name>
        <dbReference type="ChEBI" id="CHEBI:29985"/>
    </ligand>
</feature>
<dbReference type="NCBIfam" id="TIGR00066">
    <property type="entry name" value="g_glut_trans"/>
    <property type="match status" value="1"/>
</dbReference>
<feature type="active site" description="Nucleophile" evidence="5">
    <location>
        <position position="302"/>
    </location>
</feature>
<reference evidence="8" key="2">
    <citation type="submission" date="2023-01" db="EMBL/GenBank/DDBJ databases">
        <title>Draft genome sequence of Litoribrevibacter albus strain NBRC 110071.</title>
        <authorList>
            <person name="Sun Q."/>
            <person name="Mori K."/>
        </authorList>
    </citation>
    <scope>NUCLEOTIDE SEQUENCE</scope>
    <source>
        <strain evidence="8">NBRC 110071</strain>
    </source>
</reference>
<comment type="catalytic activity">
    <reaction evidence="1 7">
        <text>an S-substituted glutathione + H2O = an S-substituted L-cysteinylglycine + L-glutamate</text>
        <dbReference type="Rhea" id="RHEA:59468"/>
        <dbReference type="ChEBI" id="CHEBI:15377"/>
        <dbReference type="ChEBI" id="CHEBI:29985"/>
        <dbReference type="ChEBI" id="CHEBI:90779"/>
        <dbReference type="ChEBI" id="CHEBI:143103"/>
        <dbReference type="EC" id="3.4.19.13"/>
    </reaction>
</comment>
<keyword evidence="7" id="KW-0317">Glutathione biosynthesis</keyword>
<comment type="PTM">
    <text evidence="7">Cleaved by autocatalysis into a large and a small subunit.</text>
</comment>
<keyword evidence="9" id="KW-1185">Reference proteome</keyword>
<dbReference type="GO" id="GO:0036374">
    <property type="term" value="F:glutathione hydrolase activity"/>
    <property type="evidence" value="ECO:0007669"/>
    <property type="project" value="UniProtKB-UniRule"/>
</dbReference>
<dbReference type="EMBL" id="BSNM01000016">
    <property type="protein sequence ID" value="GLQ33042.1"/>
    <property type="molecule type" value="Genomic_DNA"/>
</dbReference>
<reference evidence="8" key="1">
    <citation type="journal article" date="2014" name="Int. J. Syst. Evol. Microbiol.">
        <title>Complete genome sequence of Corynebacterium casei LMG S-19264T (=DSM 44701T), isolated from a smear-ripened cheese.</title>
        <authorList>
            <consortium name="US DOE Joint Genome Institute (JGI-PGF)"/>
            <person name="Walter F."/>
            <person name="Albersmeier A."/>
            <person name="Kalinowski J."/>
            <person name="Ruckert C."/>
        </authorList>
    </citation>
    <scope>NUCLEOTIDE SEQUENCE</scope>
    <source>
        <strain evidence="8">NBRC 110071</strain>
    </source>
</reference>
<evidence type="ECO:0000256" key="5">
    <source>
        <dbReference type="PIRSR" id="PIRSR600101-1"/>
    </source>
</evidence>
<dbReference type="Pfam" id="PF01019">
    <property type="entry name" value="G_glu_transpept"/>
    <property type="match status" value="1"/>
</dbReference>
<organism evidence="8 9">
    <name type="scientific">Litoribrevibacter albus</name>
    <dbReference type="NCBI Taxonomy" id="1473156"/>
    <lineage>
        <taxon>Bacteria</taxon>
        <taxon>Pseudomonadati</taxon>
        <taxon>Pseudomonadota</taxon>
        <taxon>Gammaproteobacteria</taxon>
        <taxon>Oceanospirillales</taxon>
        <taxon>Oceanospirillaceae</taxon>
        <taxon>Litoribrevibacter</taxon>
    </lineage>
</organism>
<protein>
    <recommendedName>
        <fullName evidence="7">Glutathione hydrolase proenzyme</fullName>
        <ecNumber evidence="7">2.3.2.2</ecNumber>
        <ecNumber evidence="7">3.4.19.13</ecNumber>
    </recommendedName>
    <component>
        <recommendedName>
            <fullName evidence="7">Glutathione hydrolase large chain</fullName>
        </recommendedName>
    </component>
    <component>
        <recommendedName>
            <fullName evidence="7">Glutathione hydrolase small chain</fullName>
        </recommendedName>
    </component>
</protein>
<dbReference type="Gene3D" id="1.10.246.130">
    <property type="match status" value="1"/>
</dbReference>
<comment type="similarity">
    <text evidence="7">Belongs to the gamma-glutamyltransferase family.</text>
</comment>
<dbReference type="AlphaFoldDB" id="A0AA37W7X7"/>
<gene>
    <name evidence="8" type="ORF">GCM10007876_35210</name>
</gene>
<feature type="binding site" evidence="6">
    <location>
        <position position="394"/>
    </location>
    <ligand>
        <name>L-glutamate</name>
        <dbReference type="ChEBI" id="CHEBI:29985"/>
    </ligand>
</feature>
<keyword evidence="7" id="KW-0865">Zymogen</keyword>
<dbReference type="InterPro" id="IPR029055">
    <property type="entry name" value="Ntn_hydrolases_N"/>
</dbReference>
<feature type="binding site" evidence="6">
    <location>
        <position position="344"/>
    </location>
    <ligand>
        <name>L-glutamate</name>
        <dbReference type="ChEBI" id="CHEBI:29985"/>
    </ligand>
</feature>
<evidence type="ECO:0000256" key="1">
    <source>
        <dbReference type="ARBA" id="ARBA00001049"/>
    </source>
</evidence>
<accession>A0AA37W7X7</accession>
<dbReference type="InterPro" id="IPR043138">
    <property type="entry name" value="GGT_lsub"/>
</dbReference>
<dbReference type="Gene3D" id="3.60.20.40">
    <property type="match status" value="1"/>
</dbReference>
<dbReference type="PRINTS" id="PR01210">
    <property type="entry name" value="GGTRANSPTASE"/>
</dbReference>
<evidence type="ECO:0000313" key="8">
    <source>
        <dbReference type="EMBL" id="GLQ33042.1"/>
    </source>
</evidence>
<comment type="subunit">
    <text evidence="7">This enzyme consists of two polypeptide chains, which are synthesized in precursor form from a single polypeptide.</text>
</comment>
<comment type="pathway">
    <text evidence="7">Sulfur metabolism; glutathione metabolism.</text>
</comment>
<evidence type="ECO:0000256" key="3">
    <source>
        <dbReference type="ARBA" id="ARBA00023315"/>
    </source>
</evidence>
<dbReference type="PANTHER" id="PTHR43199">
    <property type="entry name" value="GLUTATHIONE HYDROLASE"/>
    <property type="match status" value="1"/>
</dbReference>
<dbReference type="InterPro" id="IPR051792">
    <property type="entry name" value="GGT_bact"/>
</dbReference>
<dbReference type="GO" id="GO:0006750">
    <property type="term" value="P:glutathione biosynthetic process"/>
    <property type="evidence" value="ECO:0007669"/>
    <property type="project" value="UniProtKB-KW"/>
</dbReference>
<name>A0AA37W7X7_9GAMM</name>
<dbReference type="InterPro" id="IPR000101">
    <property type="entry name" value="GGT_peptidase"/>
</dbReference>
<dbReference type="SUPFAM" id="SSF56235">
    <property type="entry name" value="N-terminal nucleophile aminohydrolases (Ntn hydrolases)"/>
    <property type="match status" value="1"/>
</dbReference>
<evidence type="ECO:0000256" key="4">
    <source>
        <dbReference type="ARBA" id="ARBA00047417"/>
    </source>
</evidence>
<keyword evidence="7" id="KW-0378">Hydrolase</keyword>
<dbReference type="PANTHER" id="PTHR43199:SF6">
    <property type="entry name" value="GLUTATHIONE HYDROLASE PROENZYME"/>
    <property type="match status" value="1"/>
</dbReference>
<dbReference type="EC" id="3.4.19.13" evidence="7"/>
<dbReference type="Proteomes" id="UP001161389">
    <property type="component" value="Unassembled WGS sequence"/>
</dbReference>
<evidence type="ECO:0000256" key="6">
    <source>
        <dbReference type="PIRSR" id="PIRSR600101-2"/>
    </source>
</evidence>
<keyword evidence="3 7" id="KW-0012">Acyltransferase</keyword>
<evidence type="ECO:0000256" key="7">
    <source>
        <dbReference type="RuleBase" id="RU368036"/>
    </source>
</evidence>
<comment type="catalytic activity">
    <reaction evidence="2 7">
        <text>glutathione + H2O = L-cysteinylglycine + L-glutamate</text>
        <dbReference type="Rhea" id="RHEA:28807"/>
        <dbReference type="ChEBI" id="CHEBI:15377"/>
        <dbReference type="ChEBI" id="CHEBI:29985"/>
        <dbReference type="ChEBI" id="CHEBI:57925"/>
        <dbReference type="ChEBI" id="CHEBI:61694"/>
        <dbReference type="EC" id="3.4.19.13"/>
    </reaction>
</comment>
<keyword evidence="7" id="KW-0808">Transferase</keyword>
<evidence type="ECO:0000256" key="2">
    <source>
        <dbReference type="ARBA" id="ARBA00001089"/>
    </source>
</evidence>
<dbReference type="InterPro" id="IPR043137">
    <property type="entry name" value="GGT_ssub_C"/>
</dbReference>
<comment type="caution">
    <text evidence="8">The sequence shown here is derived from an EMBL/GenBank/DDBJ whole genome shotgun (WGS) entry which is preliminary data.</text>
</comment>
<feature type="binding site" evidence="6">
    <location>
        <begin position="320"/>
        <end position="322"/>
    </location>
    <ligand>
        <name>L-glutamate</name>
        <dbReference type="ChEBI" id="CHEBI:29985"/>
    </ligand>
</feature>
<dbReference type="GO" id="GO:0103068">
    <property type="term" value="F:leukotriene C4 gamma-glutamyl transferase activity"/>
    <property type="evidence" value="ECO:0007669"/>
    <property type="project" value="UniProtKB-EC"/>
</dbReference>
<dbReference type="EC" id="2.3.2.2" evidence="7"/>
<sequence>MEPYSSGFGGGGFWLIYNAEKDQHTFIDGRETAPEKAHPKLYQDASNRVIKSLSINGPLAAGIPGQAAALAHLAKHYGKLPLKETLSEAIHFAEKGFPVDEVYRKLAGYRLKAMQSDTTTSAVFLVNGEIPKLNHLIVQTALANALRRLADQGRDGFYKGVTAQHLVSNMQPHGGIWSLKDLANYQIIERQPIRFEYQGHKFITAPPPSAGGIALAQMFGMLSHLQLPDQPSAAQTQLLVEVMRRAYRDRAEYLGDPQFTDIPSKLTSPNYIKNLASTIQYEKATPSSDLKAVLPPKQGTDTTHYSILDKDGNRVSATLSINLPFGSAYTDPDTGLLLNNEMDDFSSQPGVPNAYGLIATRANEVHAGKRPLSSMTPTFIESDHSLAILGTPGGSRIITMVFLGALEHLNQAPVERWVSRARFHHQYLPDVIQHEPDTFSDAEKLQLEKYGYTLKSVGRTYGNMQAVLWDKTKNKIFAASDPRRIGSSKIGN</sequence>
<evidence type="ECO:0000313" key="9">
    <source>
        <dbReference type="Proteomes" id="UP001161389"/>
    </source>
</evidence>
<comment type="catalytic activity">
    <reaction evidence="4 7">
        <text>an N-terminal (5-L-glutamyl)-[peptide] + an alpha-amino acid = 5-L-glutamyl amino acid + an N-terminal L-alpha-aminoacyl-[peptide]</text>
        <dbReference type="Rhea" id="RHEA:23904"/>
        <dbReference type="Rhea" id="RHEA-COMP:9780"/>
        <dbReference type="Rhea" id="RHEA-COMP:9795"/>
        <dbReference type="ChEBI" id="CHEBI:77644"/>
        <dbReference type="ChEBI" id="CHEBI:78597"/>
        <dbReference type="ChEBI" id="CHEBI:78599"/>
        <dbReference type="ChEBI" id="CHEBI:78608"/>
        <dbReference type="EC" id="2.3.2.2"/>
    </reaction>
</comment>
<dbReference type="GO" id="GO:0006751">
    <property type="term" value="P:glutathione catabolic process"/>
    <property type="evidence" value="ECO:0007669"/>
    <property type="project" value="UniProtKB-UniRule"/>
</dbReference>
<proteinExistence type="inferred from homology"/>